<dbReference type="AlphaFoldDB" id="A0A7S4K0A1"/>
<dbReference type="EMBL" id="HBKQ01053158">
    <property type="protein sequence ID" value="CAE2279155.1"/>
    <property type="molecule type" value="Transcribed_RNA"/>
</dbReference>
<evidence type="ECO:0000256" key="2">
    <source>
        <dbReference type="SAM" id="Phobius"/>
    </source>
</evidence>
<gene>
    <name evidence="3" type="ORF">OAUR00152_LOCUS36602</name>
</gene>
<accession>A0A7S4K0A1</accession>
<keyword evidence="2" id="KW-0812">Transmembrane</keyword>
<reference evidence="3" key="1">
    <citation type="submission" date="2021-01" db="EMBL/GenBank/DDBJ databases">
        <authorList>
            <person name="Corre E."/>
            <person name="Pelletier E."/>
            <person name="Niang G."/>
            <person name="Scheremetjew M."/>
            <person name="Finn R."/>
            <person name="Kale V."/>
            <person name="Holt S."/>
            <person name="Cochrane G."/>
            <person name="Meng A."/>
            <person name="Brown T."/>
            <person name="Cohen L."/>
        </authorList>
    </citation>
    <scope>NUCLEOTIDE SEQUENCE</scope>
    <source>
        <strain evidence="3">Isolate 1302-5</strain>
    </source>
</reference>
<feature type="region of interest" description="Disordered" evidence="1">
    <location>
        <begin position="1"/>
        <end position="25"/>
    </location>
</feature>
<evidence type="ECO:0000256" key="1">
    <source>
        <dbReference type="SAM" id="MobiDB-lite"/>
    </source>
</evidence>
<keyword evidence="2" id="KW-0472">Membrane</keyword>
<evidence type="ECO:0000313" key="3">
    <source>
        <dbReference type="EMBL" id="CAE2279155.1"/>
    </source>
</evidence>
<feature type="transmembrane region" description="Helical" evidence="2">
    <location>
        <begin position="29"/>
        <end position="52"/>
    </location>
</feature>
<proteinExistence type="predicted"/>
<keyword evidence="2" id="KW-1133">Transmembrane helix</keyword>
<sequence length="122" mass="13679">MGPASRSEDGKERASDNQAGKAAQRRCPFGLATTAVLLPPIFIFDIVCVRYFSKFCFDKFAFLIEIRELVDLRHVATFNSLLGYVTLIIVEYTVYVVEREVKLGLCFVADLLVEPVLGRGWG</sequence>
<organism evidence="3">
    <name type="scientific">Odontella aurita</name>
    <dbReference type="NCBI Taxonomy" id="265563"/>
    <lineage>
        <taxon>Eukaryota</taxon>
        <taxon>Sar</taxon>
        <taxon>Stramenopiles</taxon>
        <taxon>Ochrophyta</taxon>
        <taxon>Bacillariophyta</taxon>
        <taxon>Mediophyceae</taxon>
        <taxon>Biddulphiophycidae</taxon>
        <taxon>Eupodiscales</taxon>
        <taxon>Odontellaceae</taxon>
        <taxon>Odontella</taxon>
    </lineage>
</organism>
<feature type="transmembrane region" description="Helical" evidence="2">
    <location>
        <begin position="72"/>
        <end position="95"/>
    </location>
</feature>
<protein>
    <submittedName>
        <fullName evidence="3">Uncharacterized protein</fullName>
    </submittedName>
</protein>
<feature type="compositionally biased region" description="Basic and acidic residues" evidence="1">
    <location>
        <begin position="1"/>
        <end position="15"/>
    </location>
</feature>
<name>A0A7S4K0A1_9STRA</name>